<keyword evidence="1" id="KW-0472">Membrane</keyword>
<keyword evidence="1" id="KW-0812">Transmembrane</keyword>
<dbReference type="Proteomes" id="UP000092731">
    <property type="component" value="Unassembled WGS sequence"/>
</dbReference>
<gene>
    <name evidence="2" type="ORF">EHRUM3_04310</name>
</gene>
<sequence>MIFLILAYTISFSLLLGLSTFIILGYSKSKKDLEGITQKDETKI</sequence>
<name>A0A161LYD9_EHRRU</name>
<dbReference type="EMBL" id="BDDM01000141">
    <property type="protein sequence ID" value="GAT78217.1"/>
    <property type="molecule type" value="Genomic_DNA"/>
</dbReference>
<evidence type="ECO:0000313" key="3">
    <source>
        <dbReference type="Proteomes" id="UP000092731"/>
    </source>
</evidence>
<proteinExistence type="predicted"/>
<dbReference type="AlphaFoldDB" id="A0A161LYD9"/>
<organism evidence="2 3">
    <name type="scientific">Ehrlichia ruminantium</name>
    <name type="common">heartwater rickettsia</name>
    <name type="synonym">Cowdria ruminantium</name>
    <dbReference type="NCBI Taxonomy" id="779"/>
    <lineage>
        <taxon>Bacteria</taxon>
        <taxon>Pseudomonadati</taxon>
        <taxon>Pseudomonadota</taxon>
        <taxon>Alphaproteobacteria</taxon>
        <taxon>Rickettsiales</taxon>
        <taxon>Anaplasmataceae</taxon>
        <taxon>Ehrlichia</taxon>
    </lineage>
</organism>
<reference evidence="3" key="1">
    <citation type="submission" date="2016-05" db="EMBL/GenBank/DDBJ databases">
        <title>Draft genome sequences of four strains of Ehrlichia ruminantium, a tick-borne pathogen of ruminants, isolated from Zimbabwe, The Gambia and Ghana.</title>
        <authorList>
            <person name="Nakao R."/>
            <person name="Jongejan F."/>
            <person name="Sugimoto C."/>
        </authorList>
    </citation>
    <scope>NUCLEOTIDE SEQUENCE [LARGE SCALE GENOMIC DNA]</scope>
    <source>
        <strain evidence="3">Pokoase 417</strain>
    </source>
</reference>
<comment type="caution">
    <text evidence="2">The sequence shown here is derived from an EMBL/GenBank/DDBJ whole genome shotgun (WGS) entry which is preliminary data.</text>
</comment>
<accession>A0A161LYD9</accession>
<evidence type="ECO:0000313" key="2">
    <source>
        <dbReference type="EMBL" id="GAT78217.1"/>
    </source>
</evidence>
<keyword evidence="1" id="KW-1133">Transmembrane helix</keyword>
<evidence type="ECO:0000256" key="1">
    <source>
        <dbReference type="SAM" id="Phobius"/>
    </source>
</evidence>
<protein>
    <submittedName>
        <fullName evidence="2">Uncharacterized protein</fullName>
    </submittedName>
</protein>
<feature type="transmembrane region" description="Helical" evidence="1">
    <location>
        <begin position="6"/>
        <end position="26"/>
    </location>
</feature>